<proteinExistence type="predicted"/>
<dbReference type="SUPFAM" id="SSF50129">
    <property type="entry name" value="GroES-like"/>
    <property type="match status" value="1"/>
</dbReference>
<protein>
    <submittedName>
        <fullName evidence="4">Zinc-binding dehydrogenase</fullName>
    </submittedName>
</protein>
<dbReference type="Proteomes" id="UP000030151">
    <property type="component" value="Unassembled WGS sequence"/>
</dbReference>
<evidence type="ECO:0000313" key="5">
    <source>
        <dbReference type="Proteomes" id="UP000030151"/>
    </source>
</evidence>
<dbReference type="AlphaFoldDB" id="A0A0A1URM0"/>
<dbReference type="InterPro" id="IPR011032">
    <property type="entry name" value="GroES-like_sf"/>
</dbReference>
<dbReference type="OrthoDB" id="5407715at2759"/>
<name>A0A0A1URM0_9HYPO</name>
<dbReference type="EMBL" id="JELW01000026">
    <property type="protein sequence ID" value="EXU98419.1"/>
    <property type="molecule type" value="Genomic_DNA"/>
</dbReference>
<dbReference type="InterPro" id="IPR013154">
    <property type="entry name" value="ADH-like_N"/>
</dbReference>
<accession>A0A0A1URM0</accession>
<dbReference type="InterPro" id="IPR036291">
    <property type="entry name" value="NAD(P)-bd_dom_sf"/>
</dbReference>
<feature type="domain" description="Alcohol dehydrogenase-like C-terminal" evidence="2">
    <location>
        <begin position="188"/>
        <end position="319"/>
    </location>
</feature>
<organism evidence="4 5">
    <name type="scientific">Metarhizium robertsii</name>
    <dbReference type="NCBI Taxonomy" id="568076"/>
    <lineage>
        <taxon>Eukaryota</taxon>
        <taxon>Fungi</taxon>
        <taxon>Dikarya</taxon>
        <taxon>Ascomycota</taxon>
        <taxon>Pezizomycotina</taxon>
        <taxon>Sordariomycetes</taxon>
        <taxon>Hypocreomycetidae</taxon>
        <taxon>Hypocreales</taxon>
        <taxon>Clavicipitaceae</taxon>
        <taxon>Metarhizium</taxon>
    </lineage>
</organism>
<dbReference type="Gene3D" id="3.90.180.10">
    <property type="entry name" value="Medium-chain alcohol dehydrogenases, catalytic domain"/>
    <property type="match status" value="1"/>
</dbReference>
<dbReference type="InterPro" id="IPR050129">
    <property type="entry name" value="Zn_alcohol_dh"/>
</dbReference>
<dbReference type="Pfam" id="PF08240">
    <property type="entry name" value="ADH_N"/>
    <property type="match status" value="1"/>
</dbReference>
<evidence type="ECO:0000259" key="3">
    <source>
        <dbReference type="Pfam" id="PF08240"/>
    </source>
</evidence>
<gene>
    <name evidence="4" type="ORF">X797_008366</name>
</gene>
<evidence type="ECO:0000256" key="1">
    <source>
        <dbReference type="ARBA" id="ARBA00023002"/>
    </source>
</evidence>
<evidence type="ECO:0000259" key="2">
    <source>
        <dbReference type="Pfam" id="PF00107"/>
    </source>
</evidence>
<feature type="domain" description="Alcohol dehydrogenase-like N-terminal" evidence="3">
    <location>
        <begin position="27"/>
        <end position="138"/>
    </location>
</feature>
<dbReference type="GO" id="GO:0016491">
    <property type="term" value="F:oxidoreductase activity"/>
    <property type="evidence" value="ECO:0007669"/>
    <property type="project" value="UniProtKB-KW"/>
</dbReference>
<dbReference type="PANTHER" id="PTHR43401">
    <property type="entry name" value="L-THREONINE 3-DEHYDROGENASE"/>
    <property type="match status" value="1"/>
</dbReference>
<dbReference type="CDD" id="cd05188">
    <property type="entry name" value="MDR"/>
    <property type="match status" value="1"/>
</dbReference>
<dbReference type="InterPro" id="IPR013149">
    <property type="entry name" value="ADH-like_C"/>
</dbReference>
<dbReference type="eggNOG" id="KOG1198">
    <property type="taxonomic scope" value="Eukaryota"/>
</dbReference>
<evidence type="ECO:0000313" key="4">
    <source>
        <dbReference type="EMBL" id="EXU98419.1"/>
    </source>
</evidence>
<dbReference type="Pfam" id="PF00107">
    <property type="entry name" value="ADH_zinc_N"/>
    <property type="match status" value="1"/>
</dbReference>
<dbReference type="HOGENOM" id="CLU_026673_0_0_1"/>
<dbReference type="PANTHER" id="PTHR43401:SF2">
    <property type="entry name" value="L-THREONINE 3-DEHYDROGENASE"/>
    <property type="match status" value="1"/>
</dbReference>
<dbReference type="SUPFAM" id="SSF51735">
    <property type="entry name" value="NAD(P)-binding Rossmann-fold domains"/>
    <property type="match status" value="1"/>
</dbReference>
<dbReference type="Gene3D" id="3.40.50.720">
    <property type="entry name" value="NAD(P)-binding Rossmann-like Domain"/>
    <property type="match status" value="1"/>
</dbReference>
<sequence>MASMNALVLHEPGKLSLETVPKPNAAPGSVVVKVLAAPMWDYVPDILSGQRGYPLPYPLIFGTACVARVEEVGPDVKCFTPGQLVFCDYVIRLNDERVVQGYHGGFTPLELAMSKDYWRNGCYAQWAKFPAENVHPISSSVTASPFELAEIASLMPALGAANSISVCPGETVLLLPATGFFSSSVIPVVLALGANVVVGSRSQESLDRLVSHFEGETDGRIKKVVLTGDATKDTENLKAATPGGKGADAYIDYAPPMADGTHVSAGIMALKRYGRCCFAGVVLEDVSLPYAPIMVNCITIRGQFAQGHRDVAQVIRFIESGTLKLWKKVQGPFSLKQYKEALAAAKESRGWDKMVVLAPEHDA</sequence>
<reference evidence="4 5" key="1">
    <citation type="submission" date="2014-02" db="EMBL/GenBank/DDBJ databases">
        <title>The genome sequence of the entomopathogenic fungus Metarhizium robertsii ARSEF 2575.</title>
        <authorList>
            <person name="Giuliano Garisto Donzelli B."/>
            <person name="Roe B.A."/>
            <person name="Macmil S.L."/>
            <person name="Krasnoff S.B."/>
            <person name="Gibson D.M."/>
        </authorList>
    </citation>
    <scope>NUCLEOTIDE SEQUENCE [LARGE SCALE GENOMIC DNA]</scope>
    <source>
        <strain evidence="4 5">ARSEF 2575</strain>
    </source>
</reference>
<comment type="caution">
    <text evidence="4">The sequence shown here is derived from an EMBL/GenBank/DDBJ whole genome shotgun (WGS) entry which is preliminary data.</text>
</comment>
<keyword evidence="1" id="KW-0560">Oxidoreductase</keyword>